<name>A0ABD0YUS4_9HEMI</name>
<dbReference type="EMBL" id="JBFDAA010000008">
    <property type="protein sequence ID" value="KAL1130312.1"/>
    <property type="molecule type" value="Genomic_DNA"/>
</dbReference>
<keyword evidence="1" id="KW-0862">Zinc</keyword>
<feature type="region of interest" description="Disordered" evidence="2">
    <location>
        <begin position="1"/>
        <end position="79"/>
    </location>
</feature>
<dbReference type="PANTHER" id="PTHR24559:SF447">
    <property type="entry name" value="RNA-DIRECTED DNA POLYMERASE HOMOLOG"/>
    <property type="match status" value="1"/>
</dbReference>
<dbReference type="SUPFAM" id="SSF56672">
    <property type="entry name" value="DNA/RNA polymerases"/>
    <property type="match status" value="1"/>
</dbReference>
<dbReference type="SUPFAM" id="SSF57756">
    <property type="entry name" value="Retrovirus zinc finger-like domains"/>
    <property type="match status" value="1"/>
</dbReference>
<gene>
    <name evidence="4" type="ORF">AAG570_013250</name>
</gene>
<accession>A0ABD0YUS4</accession>
<dbReference type="CDD" id="cd01647">
    <property type="entry name" value="RT_LTR"/>
    <property type="match status" value="1"/>
</dbReference>
<dbReference type="InterPro" id="IPR036875">
    <property type="entry name" value="Znf_CCHC_sf"/>
</dbReference>
<feature type="region of interest" description="Disordered" evidence="2">
    <location>
        <begin position="136"/>
        <end position="186"/>
    </location>
</feature>
<comment type="caution">
    <text evidence="4">The sequence shown here is derived from an EMBL/GenBank/DDBJ whole genome shotgun (WGS) entry which is preliminary data.</text>
</comment>
<dbReference type="Proteomes" id="UP001558652">
    <property type="component" value="Unassembled WGS sequence"/>
</dbReference>
<dbReference type="Gene3D" id="3.30.70.270">
    <property type="match status" value="1"/>
</dbReference>
<organism evidence="4 5">
    <name type="scientific">Ranatra chinensis</name>
    <dbReference type="NCBI Taxonomy" id="642074"/>
    <lineage>
        <taxon>Eukaryota</taxon>
        <taxon>Metazoa</taxon>
        <taxon>Ecdysozoa</taxon>
        <taxon>Arthropoda</taxon>
        <taxon>Hexapoda</taxon>
        <taxon>Insecta</taxon>
        <taxon>Pterygota</taxon>
        <taxon>Neoptera</taxon>
        <taxon>Paraneoptera</taxon>
        <taxon>Hemiptera</taxon>
        <taxon>Heteroptera</taxon>
        <taxon>Panheteroptera</taxon>
        <taxon>Nepomorpha</taxon>
        <taxon>Nepidae</taxon>
        <taxon>Ranatrinae</taxon>
        <taxon>Ranatra</taxon>
    </lineage>
</organism>
<proteinExistence type="predicted"/>
<dbReference type="InterPro" id="IPR043502">
    <property type="entry name" value="DNA/RNA_pol_sf"/>
</dbReference>
<dbReference type="InterPro" id="IPR001878">
    <property type="entry name" value="Znf_CCHC"/>
</dbReference>
<feature type="compositionally biased region" description="Basic and acidic residues" evidence="2">
    <location>
        <begin position="345"/>
        <end position="361"/>
    </location>
</feature>
<evidence type="ECO:0000313" key="5">
    <source>
        <dbReference type="Proteomes" id="UP001558652"/>
    </source>
</evidence>
<dbReference type="PROSITE" id="PS50158">
    <property type="entry name" value="ZF_CCHC"/>
    <property type="match status" value="1"/>
</dbReference>
<dbReference type="GO" id="GO:0008270">
    <property type="term" value="F:zinc ion binding"/>
    <property type="evidence" value="ECO:0007669"/>
    <property type="project" value="UniProtKB-KW"/>
</dbReference>
<evidence type="ECO:0000259" key="3">
    <source>
        <dbReference type="PROSITE" id="PS50158"/>
    </source>
</evidence>
<keyword evidence="1" id="KW-0479">Metal-binding</keyword>
<reference evidence="4 5" key="1">
    <citation type="submission" date="2024-07" db="EMBL/GenBank/DDBJ databases">
        <title>Chromosome-level genome assembly of the water stick insect Ranatra chinensis (Heteroptera: Nepidae).</title>
        <authorList>
            <person name="Liu X."/>
        </authorList>
    </citation>
    <scope>NUCLEOTIDE SEQUENCE [LARGE SCALE GENOMIC DNA]</scope>
    <source>
        <strain evidence="4">Cailab_2021Rc</strain>
        <tissue evidence="4">Muscle</tissue>
    </source>
</reference>
<keyword evidence="5" id="KW-1185">Reference proteome</keyword>
<dbReference type="PANTHER" id="PTHR24559">
    <property type="entry name" value="TRANSPOSON TY3-I GAG-POL POLYPROTEIN"/>
    <property type="match status" value="1"/>
</dbReference>
<protein>
    <recommendedName>
        <fullName evidence="3">CCHC-type domain-containing protein</fullName>
    </recommendedName>
</protein>
<dbReference type="InterPro" id="IPR053134">
    <property type="entry name" value="RNA-dir_DNA_polymerase"/>
</dbReference>
<feature type="region of interest" description="Disordered" evidence="2">
    <location>
        <begin position="345"/>
        <end position="398"/>
    </location>
</feature>
<evidence type="ECO:0000256" key="1">
    <source>
        <dbReference type="PROSITE-ProRule" id="PRU00047"/>
    </source>
</evidence>
<evidence type="ECO:0000313" key="4">
    <source>
        <dbReference type="EMBL" id="KAL1130312.1"/>
    </source>
</evidence>
<keyword evidence="1" id="KW-0863">Zinc-finger</keyword>
<dbReference type="SMART" id="SM00343">
    <property type="entry name" value="ZnF_C2HC"/>
    <property type="match status" value="1"/>
</dbReference>
<dbReference type="Gene3D" id="4.10.60.10">
    <property type="entry name" value="Zinc finger, CCHC-type"/>
    <property type="match status" value="1"/>
</dbReference>
<dbReference type="AlphaFoldDB" id="A0ABD0YUS4"/>
<feature type="compositionally biased region" description="Basic and acidic residues" evidence="2">
    <location>
        <begin position="35"/>
        <end position="51"/>
    </location>
</feature>
<dbReference type="InterPro" id="IPR000477">
    <property type="entry name" value="RT_dom"/>
</dbReference>
<dbReference type="InterPro" id="IPR043128">
    <property type="entry name" value="Rev_trsase/Diguanyl_cyclase"/>
</dbReference>
<dbReference type="Pfam" id="PF00078">
    <property type="entry name" value="RVT_1"/>
    <property type="match status" value="1"/>
</dbReference>
<sequence length="398" mass="46767">MKLDEAVDKVREEDEDFLENRKTEDGRTRVGNQRTRREETRREYRERREYKPQASKPRWSPREEPRTREQKRHYREQQDTRRCFQCKERGHIARVCPYMRRQSNWRNGPEPMEVNMTDLIRQYDGRRRRYVWLEKKEKTDSSEDEQMETSSEGETAIDKARRPQKRKKSTYAEQVSKNKAASDLEIGKGHEVPKKLDKTGIQKYTVVVDYRELNKRTKSEKYPLPRLEEMIDRMAGSQIFSVIDLKSGYHQIEMESGDIEKTSFQFERAEEEVKGFPASCWAPDPSCSAAEYATGTDTTAVAYVVGFLEEIVKETVQMELPDKLRENVRTLNEIASFDVVREDQRARSDVEAIERGNERIGRTSPPPAPPSQHPQRKTNGGGQRRECLQGWTNGIWQH</sequence>
<dbReference type="GO" id="GO:0071897">
    <property type="term" value="P:DNA biosynthetic process"/>
    <property type="evidence" value="ECO:0007669"/>
    <property type="project" value="UniProtKB-ARBA"/>
</dbReference>
<feature type="domain" description="CCHC-type" evidence="3">
    <location>
        <begin position="81"/>
        <end position="97"/>
    </location>
</feature>
<dbReference type="Gene3D" id="3.10.10.10">
    <property type="entry name" value="HIV Type 1 Reverse Transcriptase, subunit A, domain 1"/>
    <property type="match status" value="1"/>
</dbReference>
<feature type="compositionally biased region" description="Basic and acidic residues" evidence="2">
    <location>
        <begin position="1"/>
        <end position="28"/>
    </location>
</feature>
<evidence type="ECO:0000256" key="2">
    <source>
        <dbReference type="SAM" id="MobiDB-lite"/>
    </source>
</evidence>